<evidence type="ECO:0000256" key="1">
    <source>
        <dbReference type="SAM" id="Phobius"/>
    </source>
</evidence>
<protein>
    <submittedName>
        <fullName evidence="2">Uncharacterized protein</fullName>
    </submittedName>
</protein>
<keyword evidence="1" id="KW-0472">Membrane</keyword>
<evidence type="ECO:0000313" key="2">
    <source>
        <dbReference type="EMBL" id="PBB05207.1"/>
    </source>
</evidence>
<feature type="transmembrane region" description="Helical" evidence="1">
    <location>
        <begin position="447"/>
        <end position="464"/>
    </location>
</feature>
<gene>
    <name evidence="2" type="ORF">CKW00_09755</name>
</gene>
<feature type="transmembrane region" description="Helical" evidence="1">
    <location>
        <begin position="255"/>
        <end position="275"/>
    </location>
</feature>
<feature type="transmembrane region" description="Helical" evidence="1">
    <location>
        <begin position="169"/>
        <end position="191"/>
    </location>
</feature>
<accession>A0ABX4HQR8</accession>
<name>A0ABX4HQR8_9BACI</name>
<feature type="transmembrane region" description="Helical" evidence="1">
    <location>
        <begin position="6"/>
        <end position="21"/>
    </location>
</feature>
<evidence type="ECO:0000313" key="3">
    <source>
        <dbReference type="Proteomes" id="UP000217561"/>
    </source>
</evidence>
<feature type="transmembrane region" description="Helical" evidence="1">
    <location>
        <begin position="80"/>
        <end position="100"/>
    </location>
</feature>
<feature type="transmembrane region" description="Helical" evidence="1">
    <location>
        <begin position="123"/>
        <end position="149"/>
    </location>
</feature>
<feature type="transmembrane region" description="Helical" evidence="1">
    <location>
        <begin position="197"/>
        <end position="219"/>
    </location>
</feature>
<keyword evidence="1" id="KW-0812">Transmembrane</keyword>
<dbReference type="Proteomes" id="UP000217561">
    <property type="component" value="Unassembled WGS sequence"/>
</dbReference>
<feature type="transmembrane region" description="Helical" evidence="1">
    <location>
        <begin position="364"/>
        <end position="390"/>
    </location>
</feature>
<keyword evidence="1" id="KW-1133">Transmembrane helix</keyword>
<sequence>MAWGLRLTVILYAVLHFYTYFNPQSSLLPLLAVTGGGLFLFAFLQYGIGRFKLPLLLFITSLVITVASDHTIMESMEEGFLTMRGIIGLLIIIPFISIVLREEDYLSAILQSVPRMIDSAGKLYIGLTFFTQVIAHFLLFGVIPMLYEFVSDFLKNRSGEGWERFKSTALLRGFGLSTLWVISIPSFIFAVETMEANLWLAMLQGFFIAMVGTGIAFLFSKREEKKSGISMTAGVQEELSEVLHQKMEGSRERTFEFLVLFASLFGPIFLLHAIFATDLMVTIPLVIIIWSLLYYVVKRKSGKLWQEVKRFVVEDTPGKGYQLSIMLSVGTLIYSLNQTGFAENAVALLEVVEGQVPVMNFLSLLPFIVVFLGFTGLGPLTVMVLVAGILTSIDLPYPPELIVLSVTTGSVISIILSPIILPAIALSGSNGINSFRNSIVYNWKFSLVFYAAAQVYVQSAAYFVT</sequence>
<keyword evidence="3" id="KW-1185">Reference proteome</keyword>
<comment type="caution">
    <text evidence="2">The sequence shown here is derived from an EMBL/GenBank/DDBJ whole genome shotgun (WGS) entry which is preliminary data.</text>
</comment>
<feature type="transmembrane region" description="Helical" evidence="1">
    <location>
        <begin position="281"/>
        <end position="297"/>
    </location>
</feature>
<reference evidence="2 3" key="1">
    <citation type="submission" date="2017-08" db="EMBL/GenBank/DDBJ databases">
        <title>Salimicrobium alkalisoli sp. nov., isolated from saline alkaline soil.</title>
        <authorList>
            <person name="Zhang G."/>
            <person name="Xiong Q."/>
        </authorList>
    </citation>
    <scope>NUCLEOTIDE SEQUENCE [LARGE SCALE GENOMIC DNA]</scope>
    <source>
        <strain evidence="2 3">WN024</strain>
    </source>
</reference>
<proteinExistence type="predicted"/>
<organism evidence="2 3">
    <name type="scientific">Salimicrobium humidisoli</name>
    <dbReference type="NCBI Taxonomy" id="2029857"/>
    <lineage>
        <taxon>Bacteria</taxon>
        <taxon>Bacillati</taxon>
        <taxon>Bacillota</taxon>
        <taxon>Bacilli</taxon>
        <taxon>Bacillales</taxon>
        <taxon>Bacillaceae</taxon>
        <taxon>Salimicrobium</taxon>
    </lineage>
</organism>
<dbReference type="EMBL" id="NSGH01000015">
    <property type="protein sequence ID" value="PBB05207.1"/>
    <property type="molecule type" value="Genomic_DNA"/>
</dbReference>
<dbReference type="RefSeq" id="WP_095822419.1">
    <property type="nucleotide sequence ID" value="NZ_NSGH01000015.1"/>
</dbReference>
<feature type="transmembrane region" description="Helical" evidence="1">
    <location>
        <begin position="402"/>
        <end position="426"/>
    </location>
</feature>
<feature type="transmembrane region" description="Helical" evidence="1">
    <location>
        <begin position="28"/>
        <end position="48"/>
    </location>
</feature>